<name>A0A3D9YNL3_9HYPH</name>
<evidence type="ECO:0000313" key="3">
    <source>
        <dbReference type="Proteomes" id="UP000256900"/>
    </source>
</evidence>
<dbReference type="EMBL" id="QUMO01000005">
    <property type="protein sequence ID" value="REF84180.1"/>
    <property type="molecule type" value="Genomic_DNA"/>
</dbReference>
<reference evidence="2 3" key="1">
    <citation type="submission" date="2018-08" db="EMBL/GenBank/DDBJ databases">
        <title>Genomic Encyclopedia of Type Strains, Phase IV (KMG-IV): sequencing the most valuable type-strain genomes for metagenomic binning, comparative biology and taxonomic classification.</title>
        <authorList>
            <person name="Goeker M."/>
        </authorList>
    </citation>
    <scope>NUCLEOTIDE SEQUENCE [LARGE SCALE GENOMIC DNA]</scope>
    <source>
        <strain evidence="2 3">BW863</strain>
    </source>
</reference>
<feature type="transmembrane region" description="Helical" evidence="1">
    <location>
        <begin position="12"/>
        <end position="29"/>
    </location>
</feature>
<organism evidence="2 3">
    <name type="scientific">Methylovirgula ligni</name>
    <dbReference type="NCBI Taxonomy" id="569860"/>
    <lineage>
        <taxon>Bacteria</taxon>
        <taxon>Pseudomonadati</taxon>
        <taxon>Pseudomonadota</taxon>
        <taxon>Alphaproteobacteria</taxon>
        <taxon>Hyphomicrobiales</taxon>
        <taxon>Beijerinckiaceae</taxon>
        <taxon>Methylovirgula</taxon>
    </lineage>
</organism>
<accession>A0A3D9YNL3</accession>
<dbReference type="Proteomes" id="UP000256900">
    <property type="component" value="Unassembled WGS sequence"/>
</dbReference>
<evidence type="ECO:0000256" key="1">
    <source>
        <dbReference type="SAM" id="Phobius"/>
    </source>
</evidence>
<keyword evidence="1" id="KW-0812">Transmembrane</keyword>
<proteinExistence type="predicted"/>
<evidence type="ECO:0000313" key="2">
    <source>
        <dbReference type="EMBL" id="REF84180.1"/>
    </source>
</evidence>
<keyword evidence="1" id="KW-0472">Membrane</keyword>
<protein>
    <submittedName>
        <fullName evidence="2">Uncharacterized protein</fullName>
    </submittedName>
</protein>
<gene>
    <name evidence="2" type="ORF">DES32_3027</name>
</gene>
<comment type="caution">
    <text evidence="2">The sequence shown here is derived from an EMBL/GenBank/DDBJ whole genome shotgun (WGS) entry which is preliminary data.</text>
</comment>
<keyword evidence="1" id="KW-1133">Transmembrane helix</keyword>
<dbReference type="AlphaFoldDB" id="A0A3D9YNL3"/>
<sequence length="31" mass="3154">MLSFLEDAAELASLSCFLALIAIVARGSGLA</sequence>
<keyword evidence="3" id="KW-1185">Reference proteome</keyword>